<evidence type="ECO:0000313" key="1">
    <source>
        <dbReference type="EMBL" id="NIJ45043.1"/>
    </source>
</evidence>
<dbReference type="EMBL" id="JAASQL010000001">
    <property type="protein sequence ID" value="NIJ45043.1"/>
    <property type="molecule type" value="Genomic_DNA"/>
</dbReference>
<dbReference type="RefSeq" id="WP_167186175.1">
    <property type="nucleotide sequence ID" value="NZ_JAASQL010000001.1"/>
</dbReference>
<keyword evidence="2" id="KW-1185">Reference proteome</keyword>
<accession>A0ABX0U881</accession>
<reference evidence="1 2" key="1">
    <citation type="submission" date="2020-03" db="EMBL/GenBank/DDBJ databases">
        <title>Genomic Encyclopedia of Type Strains, Phase IV (KMG-IV): sequencing the most valuable type-strain genomes for metagenomic binning, comparative biology and taxonomic classification.</title>
        <authorList>
            <person name="Goeker M."/>
        </authorList>
    </citation>
    <scope>NUCLEOTIDE SEQUENCE [LARGE SCALE GENOMIC DNA]</scope>
    <source>
        <strain evidence="1 2">DSM 101599</strain>
    </source>
</reference>
<gene>
    <name evidence="1" type="ORF">FHR24_001482</name>
</gene>
<organism evidence="1 2">
    <name type="scientific">Wenyingzhuangia heitensis</name>
    <dbReference type="NCBI Taxonomy" id="1487859"/>
    <lineage>
        <taxon>Bacteria</taxon>
        <taxon>Pseudomonadati</taxon>
        <taxon>Bacteroidota</taxon>
        <taxon>Flavobacteriia</taxon>
        <taxon>Flavobacteriales</taxon>
        <taxon>Flavobacteriaceae</taxon>
        <taxon>Wenyingzhuangia</taxon>
    </lineage>
</organism>
<sequence>MCKAIKQKIGTERNKLYRYNLIAEYYQEIYDQFKGYITMTKIHSDFIYPKFGISKQTLYTVLNTNIKGDLKKLDEFEKSQLSLF</sequence>
<name>A0ABX0U881_9FLAO</name>
<protein>
    <submittedName>
        <fullName evidence="1">Uncharacterized protein</fullName>
    </submittedName>
</protein>
<comment type="caution">
    <text evidence="1">The sequence shown here is derived from an EMBL/GenBank/DDBJ whole genome shotgun (WGS) entry which is preliminary data.</text>
</comment>
<proteinExistence type="predicted"/>
<evidence type="ECO:0000313" key="2">
    <source>
        <dbReference type="Proteomes" id="UP000745859"/>
    </source>
</evidence>
<dbReference type="Proteomes" id="UP000745859">
    <property type="component" value="Unassembled WGS sequence"/>
</dbReference>